<dbReference type="GO" id="GO:0046306">
    <property type="term" value="P:alkanesulfonate catabolic process"/>
    <property type="evidence" value="ECO:0007669"/>
    <property type="project" value="TreeGrafter"/>
</dbReference>
<keyword evidence="1" id="KW-0285">Flavoprotein</keyword>
<keyword evidence="7" id="KW-1185">Reference proteome</keyword>
<feature type="domain" description="Luciferase-like" evidence="5">
    <location>
        <begin position="23"/>
        <end position="235"/>
    </location>
</feature>
<dbReference type="Proteomes" id="UP000292118">
    <property type="component" value="Chromosome"/>
</dbReference>
<dbReference type="PANTHER" id="PTHR42847">
    <property type="entry name" value="ALKANESULFONATE MONOOXYGENASE"/>
    <property type="match status" value="1"/>
</dbReference>
<evidence type="ECO:0000256" key="4">
    <source>
        <dbReference type="ARBA" id="ARBA00023033"/>
    </source>
</evidence>
<name>A0A4P6F0N5_9MICO</name>
<evidence type="ECO:0000313" key="6">
    <source>
        <dbReference type="EMBL" id="QAY69022.1"/>
    </source>
</evidence>
<reference evidence="6 7" key="1">
    <citation type="submission" date="2019-01" db="EMBL/GenBank/DDBJ databases">
        <title>Genome sequencing of strain FW10M-9.</title>
        <authorList>
            <person name="Heo J."/>
            <person name="Kim S.-J."/>
            <person name="Kim J.-S."/>
            <person name="Hong S.-B."/>
            <person name="Kwon S.-W."/>
        </authorList>
    </citation>
    <scope>NUCLEOTIDE SEQUENCE [LARGE SCALE GENOMIC DNA]</scope>
    <source>
        <strain evidence="6 7">FW10M-9</strain>
    </source>
</reference>
<dbReference type="KEGG" id="xya:ET471_02320"/>
<dbReference type="RefSeq" id="WP_129186423.1">
    <property type="nucleotide sequence ID" value="NZ_CP035493.1"/>
</dbReference>
<dbReference type="InterPro" id="IPR050172">
    <property type="entry name" value="SsuD_RutA_monooxygenase"/>
</dbReference>
<keyword evidence="4" id="KW-0503">Monooxygenase</keyword>
<accession>A0A4P6F0N5</accession>
<keyword evidence="3" id="KW-0560">Oxidoreductase</keyword>
<proteinExistence type="predicted"/>
<dbReference type="OrthoDB" id="3265338at2"/>
<dbReference type="PANTHER" id="PTHR42847:SF4">
    <property type="entry name" value="ALKANESULFONATE MONOOXYGENASE-RELATED"/>
    <property type="match status" value="1"/>
</dbReference>
<dbReference type="Pfam" id="PF00296">
    <property type="entry name" value="Bac_luciferase"/>
    <property type="match status" value="1"/>
</dbReference>
<evidence type="ECO:0000256" key="3">
    <source>
        <dbReference type="ARBA" id="ARBA00023002"/>
    </source>
</evidence>
<protein>
    <submittedName>
        <fullName evidence="6">LLM class flavin-dependent oxidoreductase</fullName>
    </submittedName>
</protein>
<evidence type="ECO:0000256" key="2">
    <source>
        <dbReference type="ARBA" id="ARBA00022643"/>
    </source>
</evidence>
<dbReference type="InterPro" id="IPR011251">
    <property type="entry name" value="Luciferase-like_dom"/>
</dbReference>
<evidence type="ECO:0000313" key="7">
    <source>
        <dbReference type="Proteomes" id="UP000292118"/>
    </source>
</evidence>
<evidence type="ECO:0000259" key="5">
    <source>
        <dbReference type="Pfam" id="PF00296"/>
    </source>
</evidence>
<dbReference type="EMBL" id="CP035493">
    <property type="protein sequence ID" value="QAY69022.1"/>
    <property type="molecule type" value="Genomic_DNA"/>
</dbReference>
<keyword evidence="2" id="KW-0288">FMN</keyword>
<dbReference type="GO" id="GO:0008726">
    <property type="term" value="F:alkanesulfonate monooxygenase activity"/>
    <property type="evidence" value="ECO:0007669"/>
    <property type="project" value="TreeGrafter"/>
</dbReference>
<gene>
    <name evidence="6" type="ORF">ET471_02320</name>
</gene>
<dbReference type="SUPFAM" id="SSF51679">
    <property type="entry name" value="Bacterial luciferase-like"/>
    <property type="match status" value="1"/>
</dbReference>
<dbReference type="AlphaFoldDB" id="A0A4P6F0N5"/>
<evidence type="ECO:0000256" key="1">
    <source>
        <dbReference type="ARBA" id="ARBA00022630"/>
    </source>
</evidence>
<dbReference type="Gene3D" id="3.20.20.30">
    <property type="entry name" value="Luciferase-like domain"/>
    <property type="match status" value="1"/>
</dbReference>
<sequence length="321" mass="33797">MDVGSLRFIASLPRLDRDPLAWRDSVRRVEAHGYDAIAVSEHVSGGWQMDAWTGLAVAAGCTESISLVTLVLNNDLHRPAWLAKASATLDVLSGGRFELGIGAGWLAADYSASGVALDSPRTRVDRLVEALEILRLWREGGHVDFAGAHYHVDALEVVPPPTRPEGVPIWLGASLPRMLRLAGERANVVSVHPAMGDHSTQAMVAEIAPETIRAKIAMARDAAAAAGRPAPEIQLTVHDIEIDGLGSRSGWVAEAVDAGVLGKTPASMRGTAQDVADQVAFWASELGVSRWRLGSDSDLAAPVIALLGKGTPTGDVEGGPS</sequence>
<organism evidence="6 7">
    <name type="scientific">Xylanimonas protaetiae</name>
    <dbReference type="NCBI Taxonomy" id="2509457"/>
    <lineage>
        <taxon>Bacteria</taxon>
        <taxon>Bacillati</taxon>
        <taxon>Actinomycetota</taxon>
        <taxon>Actinomycetes</taxon>
        <taxon>Micrococcales</taxon>
        <taxon>Promicromonosporaceae</taxon>
        <taxon>Xylanimonas</taxon>
    </lineage>
</organism>
<dbReference type="InterPro" id="IPR036661">
    <property type="entry name" value="Luciferase-like_sf"/>
</dbReference>